<feature type="transmembrane region" description="Helical" evidence="1">
    <location>
        <begin position="71"/>
        <end position="95"/>
    </location>
</feature>
<evidence type="ECO:0000313" key="3">
    <source>
        <dbReference type="Proteomes" id="UP000824120"/>
    </source>
</evidence>
<accession>A0A9J6B210</accession>
<protein>
    <submittedName>
        <fullName evidence="2">Uncharacterized protein</fullName>
    </submittedName>
</protein>
<reference evidence="2 3" key="1">
    <citation type="submission" date="2020-09" db="EMBL/GenBank/DDBJ databases">
        <title>De no assembly of potato wild relative species, Solanum commersonii.</title>
        <authorList>
            <person name="Cho K."/>
        </authorList>
    </citation>
    <scope>NUCLEOTIDE SEQUENCE [LARGE SCALE GENOMIC DNA]</scope>
    <source>
        <strain evidence="2">LZ3.2</strain>
        <tissue evidence="2">Leaf</tissue>
    </source>
</reference>
<feature type="transmembrane region" description="Helical" evidence="1">
    <location>
        <begin position="107"/>
        <end position="126"/>
    </location>
</feature>
<dbReference type="EMBL" id="JACXVP010000001">
    <property type="protein sequence ID" value="KAG5630610.1"/>
    <property type="molecule type" value="Genomic_DNA"/>
</dbReference>
<gene>
    <name evidence="2" type="ORF">H5410_002327</name>
</gene>
<sequence length="155" mass="17811">MTLFMNLATLPLIFSLNVWVFIFLAIVVICVGFIIYKRIFLLLLLANVVPLSTFIYLLPSNRLAHSWGRKPILICGLALVVLGSLLTAWFPSIIIHQVRCYWMWREVPISGWSFYVYIHLLVISIICHETSIGQSQDCASFDFFYMLIYGNTVAK</sequence>
<feature type="transmembrane region" description="Helical" evidence="1">
    <location>
        <begin position="40"/>
        <end position="59"/>
    </location>
</feature>
<keyword evidence="1" id="KW-0472">Membrane</keyword>
<keyword evidence="1" id="KW-0812">Transmembrane</keyword>
<keyword evidence="1" id="KW-1133">Transmembrane helix</keyword>
<organism evidence="2 3">
    <name type="scientific">Solanum commersonii</name>
    <name type="common">Commerson's wild potato</name>
    <name type="synonym">Commerson's nightshade</name>
    <dbReference type="NCBI Taxonomy" id="4109"/>
    <lineage>
        <taxon>Eukaryota</taxon>
        <taxon>Viridiplantae</taxon>
        <taxon>Streptophyta</taxon>
        <taxon>Embryophyta</taxon>
        <taxon>Tracheophyta</taxon>
        <taxon>Spermatophyta</taxon>
        <taxon>Magnoliopsida</taxon>
        <taxon>eudicotyledons</taxon>
        <taxon>Gunneridae</taxon>
        <taxon>Pentapetalae</taxon>
        <taxon>asterids</taxon>
        <taxon>lamiids</taxon>
        <taxon>Solanales</taxon>
        <taxon>Solanaceae</taxon>
        <taxon>Solanoideae</taxon>
        <taxon>Solaneae</taxon>
        <taxon>Solanum</taxon>
    </lineage>
</organism>
<proteinExistence type="predicted"/>
<evidence type="ECO:0000256" key="1">
    <source>
        <dbReference type="SAM" id="Phobius"/>
    </source>
</evidence>
<comment type="caution">
    <text evidence="2">The sequence shown here is derived from an EMBL/GenBank/DDBJ whole genome shotgun (WGS) entry which is preliminary data.</text>
</comment>
<feature type="transmembrane region" description="Helical" evidence="1">
    <location>
        <begin position="12"/>
        <end position="35"/>
    </location>
</feature>
<keyword evidence="3" id="KW-1185">Reference proteome</keyword>
<name>A0A9J6B210_SOLCO</name>
<evidence type="ECO:0000313" key="2">
    <source>
        <dbReference type="EMBL" id="KAG5630610.1"/>
    </source>
</evidence>
<dbReference type="OrthoDB" id="5296287at2759"/>
<dbReference type="AlphaFoldDB" id="A0A9J6B210"/>
<dbReference type="Proteomes" id="UP000824120">
    <property type="component" value="Chromosome 1"/>
</dbReference>